<dbReference type="InterPro" id="IPR022761">
    <property type="entry name" value="Fumarate_lyase_N"/>
</dbReference>
<dbReference type="HAMAP" id="MF_00006">
    <property type="entry name" value="Arg_succ_lyase"/>
    <property type="match status" value="1"/>
</dbReference>
<evidence type="ECO:0000256" key="6">
    <source>
        <dbReference type="ARBA" id="ARBA00023239"/>
    </source>
</evidence>
<keyword evidence="7" id="KW-0963">Cytoplasm</keyword>
<comment type="pathway">
    <text evidence="2 7">Amino-acid biosynthesis; L-arginine biosynthesis; L-arginine from L-ornithine and carbamoyl phosphate: step 3/3.</text>
</comment>
<dbReference type="KEGG" id="bvv:BHK69_20695"/>
<dbReference type="STRING" id="1526658.BHK69_20695"/>
<dbReference type="AlphaFoldDB" id="A0A1D7UB98"/>
<dbReference type="OrthoDB" id="9769623at2"/>
<dbReference type="PANTHER" id="PTHR43814:SF1">
    <property type="entry name" value="ARGININOSUCCINATE LYASE"/>
    <property type="match status" value="1"/>
</dbReference>
<evidence type="ECO:0000259" key="8">
    <source>
        <dbReference type="Pfam" id="PF00206"/>
    </source>
</evidence>
<dbReference type="NCBIfam" id="TIGR00838">
    <property type="entry name" value="argH"/>
    <property type="match status" value="1"/>
</dbReference>
<dbReference type="FunFam" id="1.20.200.10:FF:000015">
    <property type="entry name" value="argininosuccinate lyase isoform X2"/>
    <property type="match status" value="1"/>
</dbReference>
<dbReference type="Gene3D" id="1.10.275.10">
    <property type="entry name" value="Fumarase/aspartase (N-terminal domain)"/>
    <property type="match status" value="1"/>
</dbReference>
<dbReference type="UniPathway" id="UPA00068">
    <property type="reaction ID" value="UER00114"/>
</dbReference>
<dbReference type="CDD" id="cd01359">
    <property type="entry name" value="Argininosuccinate_lyase"/>
    <property type="match status" value="1"/>
</dbReference>
<dbReference type="Pfam" id="PF00206">
    <property type="entry name" value="Lyase_1"/>
    <property type="match status" value="1"/>
</dbReference>
<comment type="similarity">
    <text evidence="7">Belongs to the lyase 1 family. Argininosuccinate lyase subfamily.</text>
</comment>
<evidence type="ECO:0000256" key="2">
    <source>
        <dbReference type="ARBA" id="ARBA00004941"/>
    </source>
</evidence>
<dbReference type="InterPro" id="IPR020557">
    <property type="entry name" value="Fumarate_lyase_CS"/>
</dbReference>
<evidence type="ECO:0000256" key="7">
    <source>
        <dbReference type="HAMAP-Rule" id="MF_00006"/>
    </source>
</evidence>
<dbReference type="EMBL" id="CP017147">
    <property type="protein sequence ID" value="AOO84652.1"/>
    <property type="molecule type" value="Genomic_DNA"/>
</dbReference>
<dbReference type="Pfam" id="PF14698">
    <property type="entry name" value="ASL_C2"/>
    <property type="match status" value="1"/>
</dbReference>
<dbReference type="GO" id="GO:0042450">
    <property type="term" value="P:L-arginine biosynthetic process via ornithine"/>
    <property type="evidence" value="ECO:0007669"/>
    <property type="project" value="UniProtKB-UniRule"/>
</dbReference>
<dbReference type="InterPro" id="IPR008948">
    <property type="entry name" value="L-Aspartase-like"/>
</dbReference>
<comment type="subcellular location">
    <subcellularLocation>
        <location evidence="7">Cytoplasm</location>
    </subcellularLocation>
</comment>
<dbReference type="Proteomes" id="UP000094969">
    <property type="component" value="Chromosome"/>
</dbReference>
<organism evidence="10 11">
    <name type="scientific">Bosea vaviloviae</name>
    <dbReference type="NCBI Taxonomy" id="1526658"/>
    <lineage>
        <taxon>Bacteria</taxon>
        <taxon>Pseudomonadati</taxon>
        <taxon>Pseudomonadota</taxon>
        <taxon>Alphaproteobacteria</taxon>
        <taxon>Hyphomicrobiales</taxon>
        <taxon>Boseaceae</taxon>
        <taxon>Bosea</taxon>
    </lineage>
</organism>
<keyword evidence="11" id="KW-1185">Reference proteome</keyword>
<evidence type="ECO:0000256" key="5">
    <source>
        <dbReference type="ARBA" id="ARBA00022605"/>
    </source>
</evidence>
<dbReference type="EC" id="4.3.2.1" evidence="3 7"/>
<dbReference type="PRINTS" id="PR00145">
    <property type="entry name" value="ARGSUCLYASE"/>
</dbReference>
<dbReference type="PANTHER" id="PTHR43814">
    <property type="entry name" value="ARGININOSUCCINATE LYASE"/>
    <property type="match status" value="1"/>
</dbReference>
<dbReference type="InterPro" id="IPR024083">
    <property type="entry name" value="Fumarase/histidase_N"/>
</dbReference>
<evidence type="ECO:0000256" key="3">
    <source>
        <dbReference type="ARBA" id="ARBA00012338"/>
    </source>
</evidence>
<keyword evidence="4 7" id="KW-0055">Arginine biosynthesis</keyword>
<dbReference type="InterPro" id="IPR009049">
    <property type="entry name" value="Argininosuccinate_lyase"/>
</dbReference>
<dbReference type="Gene3D" id="1.20.200.10">
    <property type="entry name" value="Fumarase/aspartase (Central domain)"/>
    <property type="match status" value="1"/>
</dbReference>
<protein>
    <recommendedName>
        <fullName evidence="3 7">Argininosuccinate lyase</fullName>
        <shortName evidence="7">ASAL</shortName>
        <ecNumber evidence="3 7">4.3.2.1</ecNumber>
    </recommendedName>
    <alternativeName>
        <fullName evidence="7">Arginosuccinase</fullName>
    </alternativeName>
</protein>
<dbReference type="PROSITE" id="PS00163">
    <property type="entry name" value="FUMARATE_LYASES"/>
    <property type="match status" value="1"/>
</dbReference>
<keyword evidence="5 7" id="KW-0028">Amino-acid biosynthesis</keyword>
<dbReference type="GO" id="GO:0004056">
    <property type="term" value="F:argininosuccinate lyase activity"/>
    <property type="evidence" value="ECO:0007669"/>
    <property type="project" value="UniProtKB-UniRule"/>
</dbReference>
<dbReference type="InterPro" id="IPR029419">
    <property type="entry name" value="Arg_succ_lyase_C"/>
</dbReference>
<dbReference type="SUPFAM" id="SSF48557">
    <property type="entry name" value="L-aspartase-like"/>
    <property type="match status" value="1"/>
</dbReference>
<sequence length="489" mass="53039">MRTNLPGVRSERRASVNQPLRLWGGRFTADPDPALTRLSRSEASDFGLVPYDLAGSRAHIRELGRAGLLGDAEIATIQKEIDAVEKLHAAGLIEPWPEDEDVQTFLERVLTQRLGPLGGKVRAGRSRNDQAANDLKLYLRHHARGLMKNLLSLQDAIVAQAREHVATPAPGVTHLQAAQPITFGHHLMAHAQAFARDAERLIDWDRRNAVSPLGAAALAGSAIALNPELVAEELGYDGSFENSVDAVGSRDHVAEFLFVTAMHAVNLSRLAEEIVIWCTQPYRWISLHDSFATGSSIMPQKKNPDIAELTRGRSARLIGGLMTMLAALKSLPLSYNRDLAEDKNACCDAVDGLALVLPAMAGLIATMTVDVATMRDAASRGFTLATEVADFLARRGVAFSEAHEITGALVRLCEETSCQLHEIDDAGLASIDPRLTPDIREHLTLEAALDARMAKGGTSPARVAEQIDRLTQRLAVQRDWAGGYRGPQP</sequence>
<reference evidence="10 11" key="1">
    <citation type="journal article" date="2015" name="Antonie Van Leeuwenhoek">
        <title>Bosea vaviloviae sp. nov., a new species of slow-growing rhizobia isolated from nodules of the relict species Vavilovia formosa (Stev.) Fed.</title>
        <authorList>
            <person name="Safronova V.I."/>
            <person name="Kuznetsova I.G."/>
            <person name="Sazanova A.L."/>
            <person name="Kimeklis A.K."/>
            <person name="Belimov A.A."/>
            <person name="Andronov E.E."/>
            <person name="Pinaev A.G."/>
            <person name="Chizhevskaya E.P."/>
            <person name="Pukhaev A.R."/>
            <person name="Popov K.P."/>
            <person name="Willems A."/>
            <person name="Tikhonovich I.A."/>
        </authorList>
    </citation>
    <scope>NUCLEOTIDE SEQUENCE [LARGE SCALE GENOMIC DNA]</scope>
    <source>
        <strain evidence="10 11">Vaf18</strain>
    </source>
</reference>
<evidence type="ECO:0000256" key="4">
    <source>
        <dbReference type="ARBA" id="ARBA00022571"/>
    </source>
</evidence>
<evidence type="ECO:0000259" key="9">
    <source>
        <dbReference type="Pfam" id="PF14698"/>
    </source>
</evidence>
<evidence type="ECO:0000256" key="1">
    <source>
        <dbReference type="ARBA" id="ARBA00000985"/>
    </source>
</evidence>
<name>A0A1D7UB98_9HYPH</name>
<dbReference type="InterPro" id="IPR000362">
    <property type="entry name" value="Fumarate_lyase_fam"/>
</dbReference>
<dbReference type="PRINTS" id="PR00149">
    <property type="entry name" value="FUMRATELYASE"/>
</dbReference>
<feature type="domain" description="Argininosuccinate lyase C-terminal" evidence="9">
    <location>
        <begin position="382"/>
        <end position="449"/>
    </location>
</feature>
<comment type="catalytic activity">
    <reaction evidence="1 7">
        <text>2-(N(omega)-L-arginino)succinate = fumarate + L-arginine</text>
        <dbReference type="Rhea" id="RHEA:24020"/>
        <dbReference type="ChEBI" id="CHEBI:29806"/>
        <dbReference type="ChEBI" id="CHEBI:32682"/>
        <dbReference type="ChEBI" id="CHEBI:57472"/>
        <dbReference type="EC" id="4.3.2.1"/>
    </reaction>
</comment>
<accession>A0A1D7UB98</accession>
<feature type="domain" description="Fumarate lyase N-terminal" evidence="8">
    <location>
        <begin position="25"/>
        <end position="319"/>
    </location>
</feature>
<evidence type="ECO:0000313" key="10">
    <source>
        <dbReference type="EMBL" id="AOO84652.1"/>
    </source>
</evidence>
<keyword evidence="6 7" id="KW-0456">Lyase</keyword>
<dbReference type="FunFam" id="1.10.40.30:FF:000001">
    <property type="entry name" value="Argininosuccinate lyase"/>
    <property type="match status" value="1"/>
</dbReference>
<dbReference type="Gene3D" id="1.10.40.30">
    <property type="entry name" value="Fumarase/aspartase (C-terminal domain)"/>
    <property type="match status" value="1"/>
</dbReference>
<dbReference type="GO" id="GO:0005829">
    <property type="term" value="C:cytosol"/>
    <property type="evidence" value="ECO:0007669"/>
    <property type="project" value="TreeGrafter"/>
</dbReference>
<proteinExistence type="inferred from homology"/>
<gene>
    <name evidence="7" type="primary">argH</name>
    <name evidence="10" type="ORF">BHK69_20695</name>
</gene>
<evidence type="ECO:0000313" key="11">
    <source>
        <dbReference type="Proteomes" id="UP000094969"/>
    </source>
</evidence>